<dbReference type="SUPFAM" id="SSF51261">
    <property type="entry name" value="Duplicated hybrid motif"/>
    <property type="match status" value="1"/>
</dbReference>
<dbReference type="InterPro" id="IPR011055">
    <property type="entry name" value="Dup_hybrid_motif"/>
</dbReference>
<name>A0A1U7NI42_9FIRM</name>
<feature type="domain" description="PTS EIIA type-1" evidence="4">
    <location>
        <begin position="103"/>
        <end position="182"/>
    </location>
</feature>
<dbReference type="GO" id="GO:0016740">
    <property type="term" value="F:transferase activity"/>
    <property type="evidence" value="ECO:0007669"/>
    <property type="project" value="UniProtKB-KW"/>
</dbReference>
<evidence type="ECO:0000256" key="1">
    <source>
        <dbReference type="ARBA" id="ARBA00022448"/>
    </source>
</evidence>
<dbReference type="AlphaFoldDB" id="A0A1U7NI42"/>
<evidence type="ECO:0000256" key="2">
    <source>
        <dbReference type="ARBA" id="ARBA00022597"/>
    </source>
</evidence>
<dbReference type="Gene3D" id="2.70.70.10">
    <property type="entry name" value="Glucose Permease (Domain IIA)"/>
    <property type="match status" value="1"/>
</dbReference>
<proteinExistence type="predicted"/>
<reference evidence="5 6" key="1">
    <citation type="submission" date="2016-11" db="EMBL/GenBank/DDBJ databases">
        <title>Description of two novel members of the family Erysipelotrichaceae: Ileibacterium lipovorans gen. nov., sp. nov. and Dubosiella newyorkensis, gen. nov., sp. nov.</title>
        <authorList>
            <person name="Cox L.M."/>
            <person name="Sohn J."/>
            <person name="Tyrrell K.L."/>
            <person name="Citron D.M."/>
            <person name="Lawson P.A."/>
            <person name="Patel N.B."/>
            <person name="Iizumi T."/>
            <person name="Perez-Perez G.I."/>
            <person name="Goldstein E.J."/>
            <person name="Blaser M.J."/>
        </authorList>
    </citation>
    <scope>NUCLEOTIDE SEQUENCE [LARGE SCALE GENOMIC DNA]</scope>
    <source>
        <strain evidence="5 6">NYU-BL-A3</strain>
    </source>
</reference>
<organism evidence="5 6">
    <name type="scientific">Ileibacterium valens</name>
    <dbReference type="NCBI Taxonomy" id="1862668"/>
    <lineage>
        <taxon>Bacteria</taxon>
        <taxon>Bacillati</taxon>
        <taxon>Bacillota</taxon>
        <taxon>Erysipelotrichia</taxon>
        <taxon>Erysipelotrichales</taxon>
        <taxon>Erysipelotrichaceae</taxon>
        <taxon>Ileibacterium</taxon>
    </lineage>
</organism>
<evidence type="ECO:0000313" key="5">
    <source>
        <dbReference type="EMBL" id="OLU41911.1"/>
    </source>
</evidence>
<dbReference type="Proteomes" id="UP000186341">
    <property type="component" value="Unassembled WGS sequence"/>
</dbReference>
<keyword evidence="1" id="KW-0813">Transport</keyword>
<keyword evidence="2" id="KW-0762">Sugar transport</keyword>
<comment type="caution">
    <text evidence="5">The sequence shown here is derived from an EMBL/GenBank/DDBJ whole genome shotgun (WGS) entry which is preliminary data.</text>
</comment>
<dbReference type="EMBL" id="MPJW01000071">
    <property type="protein sequence ID" value="OLU41911.1"/>
    <property type="molecule type" value="Genomic_DNA"/>
</dbReference>
<evidence type="ECO:0000313" key="6">
    <source>
        <dbReference type="Proteomes" id="UP000186341"/>
    </source>
</evidence>
<protein>
    <recommendedName>
        <fullName evidence="4">PTS EIIA type-1 domain-containing protein</fullName>
    </recommendedName>
</protein>
<dbReference type="Pfam" id="PF00358">
    <property type="entry name" value="PTS_EIIA_1"/>
    <property type="match status" value="1"/>
</dbReference>
<dbReference type="InterPro" id="IPR001127">
    <property type="entry name" value="PTS_EIIA_1_perm"/>
</dbReference>
<dbReference type="GO" id="GO:0009401">
    <property type="term" value="P:phosphoenolpyruvate-dependent sugar phosphotransferase system"/>
    <property type="evidence" value="ECO:0007669"/>
    <property type="project" value="InterPro"/>
</dbReference>
<evidence type="ECO:0000256" key="3">
    <source>
        <dbReference type="ARBA" id="ARBA00022679"/>
    </source>
</evidence>
<evidence type="ECO:0000259" key="4">
    <source>
        <dbReference type="Pfam" id="PF00358"/>
    </source>
</evidence>
<sequence length="214" mass="23798">MIHVFETGYLQDEEMEDEIMADFFETLENDMRKGADEIRKGWDAFKGSLKMAAFDLGQNEKEHLEAENAIYTWTDGDVEDFPYFFAGASTKDQAMRTLATMMMRDDRLVSPCNGVVASIDENNNTIAIVVNDEVIVAVKVCTGSVDFSKEATILVKQGEFIHLGQPLVQFNQKMHAKTKLLLVKPACTIDLKAMGFKPAASKGTQQAGTKLISK</sequence>
<accession>A0A1U7NI42</accession>
<keyword evidence="3" id="KW-0808">Transferase</keyword>
<keyword evidence="6" id="KW-1185">Reference proteome</keyword>
<gene>
    <name evidence="5" type="ORF">BO222_02505</name>
</gene>